<dbReference type="Gene3D" id="3.60.21.10">
    <property type="match status" value="1"/>
</dbReference>
<dbReference type="CDD" id="cd00144">
    <property type="entry name" value="MPP_PPP_family"/>
    <property type="match status" value="1"/>
</dbReference>
<dbReference type="PANTHER" id="PTHR42850:SF4">
    <property type="entry name" value="ZINC-DEPENDENT ENDOPOLYPHOSPHATASE"/>
    <property type="match status" value="1"/>
</dbReference>
<dbReference type="InterPro" id="IPR050126">
    <property type="entry name" value="Ap4A_hydrolase"/>
</dbReference>
<reference evidence="2 3" key="1">
    <citation type="submission" date="2020-08" db="EMBL/GenBank/DDBJ databases">
        <title>Genomic Encyclopedia of Type Strains, Phase IV (KMG-IV): sequencing the most valuable type-strain genomes for metagenomic binning, comparative biology and taxonomic classification.</title>
        <authorList>
            <person name="Goeker M."/>
        </authorList>
    </citation>
    <scope>NUCLEOTIDE SEQUENCE [LARGE SCALE GENOMIC DNA]</scope>
    <source>
        <strain evidence="2 3">DSM 27057</strain>
    </source>
</reference>
<keyword evidence="3" id="KW-1185">Reference proteome</keyword>
<proteinExistence type="predicted"/>
<keyword evidence="2" id="KW-0378">Hydrolase</keyword>
<dbReference type="Proteomes" id="UP000548867">
    <property type="component" value="Unassembled WGS sequence"/>
</dbReference>
<name>A0A7W6G4I0_9SPHN</name>
<dbReference type="EC" id="3.1.3.16" evidence="2"/>
<evidence type="ECO:0000313" key="2">
    <source>
        <dbReference type="EMBL" id="MBB3953261.1"/>
    </source>
</evidence>
<evidence type="ECO:0000313" key="3">
    <source>
        <dbReference type="Proteomes" id="UP000548867"/>
    </source>
</evidence>
<protein>
    <submittedName>
        <fullName evidence="2">Serine/threonine protein phosphatase 1</fullName>
        <ecNumber evidence="2">3.1.3.16</ecNumber>
    </submittedName>
</protein>
<dbReference type="Pfam" id="PF00149">
    <property type="entry name" value="Metallophos"/>
    <property type="match status" value="1"/>
</dbReference>
<evidence type="ECO:0000259" key="1">
    <source>
        <dbReference type="Pfam" id="PF00149"/>
    </source>
</evidence>
<dbReference type="EMBL" id="JACIDX010000001">
    <property type="protein sequence ID" value="MBB3953261.1"/>
    <property type="molecule type" value="Genomic_DNA"/>
</dbReference>
<organism evidence="2 3">
    <name type="scientific">Novosphingobium sediminicola</name>
    <dbReference type="NCBI Taxonomy" id="563162"/>
    <lineage>
        <taxon>Bacteria</taxon>
        <taxon>Pseudomonadati</taxon>
        <taxon>Pseudomonadota</taxon>
        <taxon>Alphaproteobacteria</taxon>
        <taxon>Sphingomonadales</taxon>
        <taxon>Sphingomonadaceae</taxon>
        <taxon>Novosphingobium</taxon>
    </lineage>
</organism>
<dbReference type="SUPFAM" id="SSF56300">
    <property type="entry name" value="Metallo-dependent phosphatases"/>
    <property type="match status" value="1"/>
</dbReference>
<dbReference type="InterPro" id="IPR029052">
    <property type="entry name" value="Metallo-depent_PP-like"/>
</dbReference>
<dbReference type="GO" id="GO:0008803">
    <property type="term" value="F:bis(5'-nucleosyl)-tetraphosphatase (symmetrical) activity"/>
    <property type="evidence" value="ECO:0007669"/>
    <property type="project" value="TreeGrafter"/>
</dbReference>
<dbReference type="GO" id="GO:0110154">
    <property type="term" value="P:RNA decapping"/>
    <property type="evidence" value="ECO:0007669"/>
    <property type="project" value="TreeGrafter"/>
</dbReference>
<dbReference type="PANTHER" id="PTHR42850">
    <property type="entry name" value="METALLOPHOSPHOESTERASE"/>
    <property type="match status" value="1"/>
</dbReference>
<feature type="domain" description="Calcineurin-like phosphoesterase" evidence="1">
    <location>
        <begin position="21"/>
        <end position="213"/>
    </location>
</feature>
<gene>
    <name evidence="2" type="ORF">GGR38_000173</name>
</gene>
<sequence>MRKLFAGTASASAPRIPDGERVFAIGDIHGRLDLFEALMSAIEAEDQKRGPARTTVILLGDLIDRGPASLGVLALARQWQQERRAAGQAMHILMGNHEEMMLESLERVEVLRHFVQHGGRETLLSFGIDEKTYAAASWEELQILMQQAVAQEWIDFIGTFEASLRLGDYAFVHAGIRPGVALDAQTPADLRWIREPFLSSEQVHGSTIVHGHTITEAPEIRHNRIGIDTGAYQSGRLTALVLEGEEKVLLSTMVNEDKISICLEK</sequence>
<dbReference type="AlphaFoldDB" id="A0A7W6G4I0"/>
<dbReference type="InterPro" id="IPR004843">
    <property type="entry name" value="Calcineurin-like_PHP"/>
</dbReference>
<dbReference type="GO" id="GO:0005737">
    <property type="term" value="C:cytoplasm"/>
    <property type="evidence" value="ECO:0007669"/>
    <property type="project" value="TreeGrafter"/>
</dbReference>
<accession>A0A7W6G4I0</accession>
<dbReference type="RefSeq" id="WP_246404158.1">
    <property type="nucleotide sequence ID" value="NZ_JACIDX010000001.1"/>
</dbReference>
<dbReference type="GO" id="GO:0004722">
    <property type="term" value="F:protein serine/threonine phosphatase activity"/>
    <property type="evidence" value="ECO:0007669"/>
    <property type="project" value="UniProtKB-EC"/>
</dbReference>
<comment type="caution">
    <text evidence="2">The sequence shown here is derived from an EMBL/GenBank/DDBJ whole genome shotgun (WGS) entry which is preliminary data.</text>
</comment>